<feature type="coiled-coil region" evidence="1">
    <location>
        <begin position="33"/>
        <end position="60"/>
    </location>
</feature>
<gene>
    <name evidence="2" type="ORF">BOVATA_039970</name>
</gene>
<dbReference type="Proteomes" id="UP000236319">
    <property type="component" value="Unassembled WGS sequence"/>
</dbReference>
<dbReference type="AlphaFoldDB" id="A0A2H6KHN7"/>
<dbReference type="VEuPathDB" id="PiroplasmaDB:BOVATA_039970"/>
<accession>A0A2H6KHN7</accession>
<dbReference type="EMBL" id="BDSA01000005">
    <property type="protein sequence ID" value="GBE62504.1"/>
    <property type="molecule type" value="Genomic_DNA"/>
</dbReference>
<dbReference type="GeneID" id="39876274"/>
<protein>
    <submittedName>
        <fullName evidence="2">Extracellular matrix-binding ebh, putative</fullName>
    </submittedName>
</protein>
<comment type="caution">
    <text evidence="2">The sequence shown here is derived from an EMBL/GenBank/DDBJ whole genome shotgun (WGS) entry which is preliminary data.</text>
</comment>
<evidence type="ECO:0000256" key="1">
    <source>
        <dbReference type="SAM" id="Coils"/>
    </source>
</evidence>
<sequence length="998" mass="110712">MDSDLKMDLRKVKTAIQAGFKEVIDRSEVLKLGERVKEDLEKLKRKIENLSTNVETSEAGSGLIGTQLQTLASKKTDLDNGAVKRIQTAEQGLEGKFKTEIQQPLSQAVEKVDQAIRELGGKFDPQQGERNIEKIFGYIKTKVGEIKGSERDQKGLDGIVAKVKALANAFVNSGGNGFKLRVDGWLEGIIGNGKKQGETNSKPGLAAVNSWFQQYKEVVTKKRYKENDLTDQVKNKIVQQTEISKAIAAAQLKFNDVRGRNDQSKITGNLKAIVDACEEFVEELDKELTNGKIDNLANPIARKIRSWMNGQSLWNGVTDVDLKCAVRYSLVALCASVRQVGNEINSLGTDKFGEILDTIKPVVDGLYSNLEQATNNFPSNQDGTAKAVDSKLQAVRDEVSQLDSKFSQVKHDLEEAVKELPDAVDSFNGAAEHQIKEAAKMAIQKAANEITRDSDPKKIELSQKMQTFHGQFTAITHNKTGLQPQLEGLLEKHIGTHVDQAGVPLFHVANTFILSKLFDKYGKHVRQDKISALTPGKTLKGEATEGLLPLAIGNIKTQVFDVALPMIDPQAKGGTATINEDTFTGPFSTIKGELEEIKKLVENKTQQQPPGQDHDGVKDLLEKLRKGLGKEKLEKADKGLQEIYDEINKLQTGKFDSEPKAIDTAVKAIRQQLKDLRDKLQKNNGEDVILTLTELQSKGLEKQDWQNGKGQPLSGLGKIHGDLQAELNTLKYQPVKINDAIKAVREELILIGIKLNHEKIHDDVTDRLKELESKIGKGMGIGLEMIAKKINKLQNGPFKQDPQTIDEAKEAIKKELIALQGELHGTPGREDVIETLNDLMNKGLGRYALWTPNYKDAKGLKNIQKDLKISQAVLTKQPERIGGGVQSITSELERLQKQLSDDVTDKLRKLKESGLNHDKKTWTDKGNNINGLVKIKNQLEKLKNGVFQNLNTKIENLRKAIRDSAGDVRVLLTKQRKVPSFHHVDYFDDGPLEVLDVI</sequence>
<organism evidence="2 3">
    <name type="scientific">Babesia ovata</name>
    <dbReference type="NCBI Taxonomy" id="189622"/>
    <lineage>
        <taxon>Eukaryota</taxon>
        <taxon>Sar</taxon>
        <taxon>Alveolata</taxon>
        <taxon>Apicomplexa</taxon>
        <taxon>Aconoidasida</taxon>
        <taxon>Piroplasmida</taxon>
        <taxon>Babesiidae</taxon>
        <taxon>Babesia</taxon>
    </lineage>
</organism>
<name>A0A2H6KHN7_9APIC</name>
<keyword evidence="1" id="KW-0175">Coiled coil</keyword>
<evidence type="ECO:0000313" key="3">
    <source>
        <dbReference type="Proteomes" id="UP000236319"/>
    </source>
</evidence>
<dbReference type="OrthoDB" id="425925at2759"/>
<dbReference type="RefSeq" id="XP_028868747.1">
    <property type="nucleotide sequence ID" value="XM_029012914.1"/>
</dbReference>
<evidence type="ECO:0000313" key="2">
    <source>
        <dbReference type="EMBL" id="GBE62504.1"/>
    </source>
</evidence>
<reference evidence="2 3" key="1">
    <citation type="journal article" date="2017" name="BMC Genomics">
        <title>Whole-genome assembly of Babesia ovata and comparative genomics between closely related pathogens.</title>
        <authorList>
            <person name="Yamagishi J."/>
            <person name="Asada M."/>
            <person name="Hakimi H."/>
            <person name="Tanaka T.Q."/>
            <person name="Sugimoto C."/>
            <person name="Kawazu S."/>
        </authorList>
    </citation>
    <scope>NUCLEOTIDE SEQUENCE [LARGE SCALE GENOMIC DNA]</scope>
    <source>
        <strain evidence="2 3">Miyake</strain>
    </source>
</reference>
<keyword evidence="3" id="KW-1185">Reference proteome</keyword>
<proteinExistence type="predicted"/>